<dbReference type="SMART" id="SM00822">
    <property type="entry name" value="PKS_KR"/>
    <property type="match status" value="1"/>
</dbReference>
<name>A0A318E719_9GAMM</name>
<accession>A0A318E719</accession>
<dbReference type="FunFam" id="3.40.50.720:FF:000084">
    <property type="entry name" value="Short-chain dehydrogenase reductase"/>
    <property type="match status" value="1"/>
</dbReference>
<evidence type="ECO:0000256" key="3">
    <source>
        <dbReference type="RuleBase" id="RU000363"/>
    </source>
</evidence>
<evidence type="ECO:0000313" key="5">
    <source>
        <dbReference type="EMBL" id="PXV64623.1"/>
    </source>
</evidence>
<dbReference type="RefSeq" id="WP_380732558.1">
    <property type="nucleotide sequence ID" value="NZ_JBHSCS010000012.1"/>
</dbReference>
<dbReference type="GO" id="GO:0016491">
    <property type="term" value="F:oxidoreductase activity"/>
    <property type="evidence" value="ECO:0007669"/>
    <property type="project" value="UniProtKB-KW"/>
</dbReference>
<dbReference type="CDD" id="cd05374">
    <property type="entry name" value="17beta-HSD-like_SDR_c"/>
    <property type="match status" value="1"/>
</dbReference>
<evidence type="ECO:0000259" key="4">
    <source>
        <dbReference type="SMART" id="SM00822"/>
    </source>
</evidence>
<organism evidence="5 6">
    <name type="scientific">Sinimarinibacterium flocculans</name>
    <dbReference type="NCBI Taxonomy" id="985250"/>
    <lineage>
        <taxon>Bacteria</taxon>
        <taxon>Pseudomonadati</taxon>
        <taxon>Pseudomonadota</taxon>
        <taxon>Gammaproteobacteria</taxon>
        <taxon>Nevskiales</taxon>
        <taxon>Nevskiaceae</taxon>
        <taxon>Sinimarinibacterium</taxon>
    </lineage>
</organism>
<dbReference type="SUPFAM" id="SSF51735">
    <property type="entry name" value="NAD(P)-binding Rossmann-fold domains"/>
    <property type="match status" value="1"/>
</dbReference>
<dbReference type="PANTHER" id="PTHR43976:SF16">
    <property type="entry name" value="SHORT-CHAIN DEHYDROGENASE_REDUCTASE FAMILY PROTEIN"/>
    <property type="match status" value="1"/>
</dbReference>
<sequence>MKWAMPAPGLRPIHCPDIDDGGMTMKTILITGASTGIGRATAELFFARGWNVVATMRTPKSEREDGRWLVTRLDVTDADSIAAAIKAANERFGRIDVLVNNAGYSLVGTFESMDEDRIQRQFETNVFGLMRMCRALIPQFREQGEGTLVNVASMGGRLTFPFYSVYHATKWAVDGFTESLAFELAPLGIRVKLIEPGAIKTDFYERSADFVHDRELSAYNAIVDKGMRRMGNAVNKGAEADAVADAIWKAATDGSSRLRYVIGNDAKGLLAMRRVVPDGAYRSLIAKQLLG</sequence>
<dbReference type="AlphaFoldDB" id="A0A318E719"/>
<comment type="similarity">
    <text evidence="1 3">Belongs to the short-chain dehydrogenases/reductases (SDR) family.</text>
</comment>
<dbReference type="InterPro" id="IPR051911">
    <property type="entry name" value="SDR_oxidoreductase"/>
</dbReference>
<dbReference type="InterPro" id="IPR036291">
    <property type="entry name" value="NAD(P)-bd_dom_sf"/>
</dbReference>
<comment type="caution">
    <text evidence="5">The sequence shown here is derived from an EMBL/GenBank/DDBJ whole genome shotgun (WGS) entry which is preliminary data.</text>
</comment>
<evidence type="ECO:0000256" key="2">
    <source>
        <dbReference type="ARBA" id="ARBA00023002"/>
    </source>
</evidence>
<dbReference type="PRINTS" id="PR00081">
    <property type="entry name" value="GDHRDH"/>
</dbReference>
<feature type="domain" description="Ketoreductase" evidence="4">
    <location>
        <begin position="26"/>
        <end position="197"/>
    </location>
</feature>
<protein>
    <submittedName>
        <fullName evidence="5">Short-subunit dehydrogenase</fullName>
    </submittedName>
</protein>
<reference evidence="5 6" key="1">
    <citation type="submission" date="2018-04" db="EMBL/GenBank/DDBJ databases">
        <title>Genomic Encyclopedia of Type Strains, Phase IV (KMG-IV): sequencing the most valuable type-strain genomes for metagenomic binning, comparative biology and taxonomic classification.</title>
        <authorList>
            <person name="Goeker M."/>
        </authorList>
    </citation>
    <scope>NUCLEOTIDE SEQUENCE [LARGE SCALE GENOMIC DNA]</scope>
    <source>
        <strain evidence="5 6">DSM 104150</strain>
    </source>
</reference>
<proteinExistence type="inferred from homology"/>
<evidence type="ECO:0000313" key="6">
    <source>
        <dbReference type="Proteomes" id="UP000248330"/>
    </source>
</evidence>
<dbReference type="Gene3D" id="3.40.50.720">
    <property type="entry name" value="NAD(P)-binding Rossmann-like Domain"/>
    <property type="match status" value="1"/>
</dbReference>
<keyword evidence="6" id="KW-1185">Reference proteome</keyword>
<gene>
    <name evidence="5" type="ORF">C8D93_11273</name>
</gene>
<dbReference type="PRINTS" id="PR00080">
    <property type="entry name" value="SDRFAMILY"/>
</dbReference>
<dbReference type="InterPro" id="IPR002347">
    <property type="entry name" value="SDR_fam"/>
</dbReference>
<dbReference type="EMBL" id="QICN01000012">
    <property type="protein sequence ID" value="PXV64623.1"/>
    <property type="molecule type" value="Genomic_DNA"/>
</dbReference>
<dbReference type="PANTHER" id="PTHR43976">
    <property type="entry name" value="SHORT CHAIN DEHYDROGENASE"/>
    <property type="match status" value="1"/>
</dbReference>
<dbReference type="Pfam" id="PF00106">
    <property type="entry name" value="adh_short"/>
    <property type="match status" value="1"/>
</dbReference>
<dbReference type="Proteomes" id="UP000248330">
    <property type="component" value="Unassembled WGS sequence"/>
</dbReference>
<dbReference type="InterPro" id="IPR057326">
    <property type="entry name" value="KR_dom"/>
</dbReference>
<keyword evidence="2" id="KW-0560">Oxidoreductase</keyword>
<evidence type="ECO:0000256" key="1">
    <source>
        <dbReference type="ARBA" id="ARBA00006484"/>
    </source>
</evidence>